<dbReference type="SMART" id="SM00257">
    <property type="entry name" value="LysM"/>
    <property type="match status" value="1"/>
</dbReference>
<dbReference type="InterPro" id="IPR008258">
    <property type="entry name" value="Transglycosylase_SLT_dom_1"/>
</dbReference>
<dbReference type="PROSITE" id="PS51782">
    <property type="entry name" value="LYSM"/>
    <property type="match status" value="1"/>
</dbReference>
<dbReference type="AlphaFoldDB" id="A0A7M1LFH3"/>
<dbReference type="Pfam" id="PF01464">
    <property type="entry name" value="SLT"/>
    <property type="match status" value="1"/>
</dbReference>
<dbReference type="Gene3D" id="3.10.350.10">
    <property type="entry name" value="LysM domain"/>
    <property type="match status" value="1"/>
</dbReference>
<sequence>MRFISIFLFTFLFIVSAKADIISEVLEEFAINNTKANRDSVINIQKSITQDDIRDFKSTLKSKPNNAYIVKREIEKIDAPKFLMFLAMTESRFTNFATSDKKAAGMWQFMPKTAKAFGLDINAHVDERRDPFLSTDTAFAYIATLNGMFDNKWYLSLMAYNCGDGCMRKTIKNLGTNDFSALLNSSITPKETKGFIKKIIKYTIISKTPHIESVLVNLEPNVEIEKIKVDGGTKLSSVAKSIGVPVEDMKTYNPHIKQGVAPSTNETYHFYIPEDKLNLYALNYIGKLIRGEKELDKRFEIHRVAKDETLKDIADKWSVKVADIKELNGLKSDKVVVGYELKIPLTNLALNDNKKYSIGSASKTKKFDFRKGNIVALSDL</sequence>
<organism evidence="3 4">
    <name type="scientific">Campylobacter corcagiensis</name>
    <dbReference type="NCBI Taxonomy" id="1448857"/>
    <lineage>
        <taxon>Bacteria</taxon>
        <taxon>Pseudomonadati</taxon>
        <taxon>Campylobacterota</taxon>
        <taxon>Epsilonproteobacteria</taxon>
        <taxon>Campylobacterales</taxon>
        <taxon>Campylobacteraceae</taxon>
        <taxon>Campylobacter</taxon>
    </lineage>
</organism>
<reference evidence="3 4" key="1">
    <citation type="submission" date="2020-10" db="EMBL/GenBank/DDBJ databases">
        <title>Campylobacter and Helicobacter PacBio genomes.</title>
        <authorList>
            <person name="Lane C."/>
        </authorList>
    </citation>
    <scope>NUCLEOTIDE SEQUENCE [LARGE SCALE GENOMIC DNA]</scope>
    <source>
        <strain evidence="3 4">2016D-0077</strain>
    </source>
</reference>
<dbReference type="OrthoDB" id="9815002at2"/>
<dbReference type="InterPro" id="IPR036779">
    <property type="entry name" value="LysM_dom_sf"/>
</dbReference>
<evidence type="ECO:0000313" key="4">
    <source>
        <dbReference type="Proteomes" id="UP000594749"/>
    </source>
</evidence>
<feature type="domain" description="LysM" evidence="2">
    <location>
        <begin position="300"/>
        <end position="343"/>
    </location>
</feature>
<dbReference type="PANTHER" id="PTHR37423">
    <property type="entry name" value="SOLUBLE LYTIC MUREIN TRANSGLYCOSYLASE-RELATED"/>
    <property type="match status" value="1"/>
</dbReference>
<keyword evidence="4" id="KW-1185">Reference proteome</keyword>
<evidence type="ECO:0000313" key="3">
    <source>
        <dbReference type="EMBL" id="QOQ87362.1"/>
    </source>
</evidence>
<dbReference type="Proteomes" id="UP000594749">
    <property type="component" value="Chromosome"/>
</dbReference>
<dbReference type="RefSeq" id="WP_034971470.1">
    <property type="nucleotide sequence ID" value="NZ_CP053842.1"/>
</dbReference>
<evidence type="ECO:0000256" key="1">
    <source>
        <dbReference type="ARBA" id="ARBA00007734"/>
    </source>
</evidence>
<name>A0A7M1LFH3_9BACT</name>
<evidence type="ECO:0000259" key="2">
    <source>
        <dbReference type="PROSITE" id="PS51782"/>
    </source>
</evidence>
<comment type="similarity">
    <text evidence="1">Belongs to the transglycosylase Slt family.</text>
</comment>
<accession>A0A7M1LFH3</accession>
<gene>
    <name evidence="3" type="ORF">IMC76_00660</name>
</gene>
<proteinExistence type="inferred from homology"/>
<dbReference type="InterPro" id="IPR023346">
    <property type="entry name" value="Lysozyme-like_dom_sf"/>
</dbReference>
<dbReference type="Gene3D" id="1.10.530.10">
    <property type="match status" value="1"/>
</dbReference>
<dbReference type="InterPro" id="IPR018392">
    <property type="entry name" value="LysM"/>
</dbReference>
<dbReference type="Pfam" id="PF01476">
    <property type="entry name" value="LysM"/>
    <property type="match status" value="1"/>
</dbReference>
<dbReference type="SUPFAM" id="SSF54106">
    <property type="entry name" value="LysM domain"/>
    <property type="match status" value="1"/>
</dbReference>
<dbReference type="CDD" id="cd16894">
    <property type="entry name" value="MltD-like"/>
    <property type="match status" value="1"/>
</dbReference>
<dbReference type="EMBL" id="CP063078">
    <property type="protein sequence ID" value="QOQ87362.1"/>
    <property type="molecule type" value="Genomic_DNA"/>
</dbReference>
<dbReference type="CDD" id="cd00118">
    <property type="entry name" value="LysM"/>
    <property type="match status" value="1"/>
</dbReference>
<protein>
    <submittedName>
        <fullName evidence="3">Transglycosylase SLT domain-containing protein</fullName>
    </submittedName>
</protein>
<dbReference type="PANTHER" id="PTHR37423:SF2">
    <property type="entry name" value="MEMBRANE-BOUND LYTIC MUREIN TRANSGLYCOSYLASE C"/>
    <property type="match status" value="1"/>
</dbReference>
<dbReference type="SUPFAM" id="SSF53955">
    <property type="entry name" value="Lysozyme-like"/>
    <property type="match status" value="1"/>
</dbReference>